<dbReference type="PROSITE" id="PS51464">
    <property type="entry name" value="SIS"/>
    <property type="match status" value="1"/>
</dbReference>
<evidence type="ECO:0000256" key="3">
    <source>
        <dbReference type="ARBA" id="ARBA00023163"/>
    </source>
</evidence>
<dbReference type="GO" id="GO:0003700">
    <property type="term" value="F:DNA-binding transcription factor activity"/>
    <property type="evidence" value="ECO:0007669"/>
    <property type="project" value="InterPro"/>
</dbReference>
<reference evidence="6 7" key="1">
    <citation type="submission" date="2015-10" db="EMBL/GenBank/DDBJ databases">
        <title>Erysipelothrix larvae sp. LV19 isolated from the larval gut of the rhinoceros beetle, Trypoxylus dichotomus.</title>
        <authorList>
            <person name="Lim S."/>
            <person name="Kim B.-C."/>
        </authorList>
    </citation>
    <scope>NUCLEOTIDE SEQUENCE [LARGE SCALE GENOMIC DNA]</scope>
    <source>
        <strain evidence="6 7">LV19</strain>
    </source>
</reference>
<name>A0A0X8GY14_9FIRM</name>
<evidence type="ECO:0000259" key="5">
    <source>
        <dbReference type="PROSITE" id="PS51464"/>
    </source>
</evidence>
<dbReference type="Gene3D" id="3.40.50.10490">
    <property type="entry name" value="Glucose-6-phosphate isomerase like protein, domain 1"/>
    <property type="match status" value="1"/>
</dbReference>
<organism evidence="6 7">
    <name type="scientific">Erysipelothrix larvae</name>
    <dbReference type="NCBI Taxonomy" id="1514105"/>
    <lineage>
        <taxon>Bacteria</taxon>
        <taxon>Bacillati</taxon>
        <taxon>Bacillota</taxon>
        <taxon>Erysipelotrichia</taxon>
        <taxon>Erysipelotrichales</taxon>
        <taxon>Erysipelotrichaceae</taxon>
        <taxon>Erysipelothrix</taxon>
    </lineage>
</organism>
<dbReference type="GO" id="GO:1901135">
    <property type="term" value="P:carbohydrate derivative metabolic process"/>
    <property type="evidence" value="ECO:0007669"/>
    <property type="project" value="InterPro"/>
</dbReference>
<dbReference type="Pfam" id="PF01380">
    <property type="entry name" value="SIS"/>
    <property type="match status" value="1"/>
</dbReference>
<dbReference type="InterPro" id="IPR035472">
    <property type="entry name" value="RpiR-like_SIS"/>
</dbReference>
<feature type="domain" description="SIS" evidence="5">
    <location>
        <begin position="124"/>
        <end position="265"/>
    </location>
</feature>
<proteinExistence type="predicted"/>
<dbReference type="Gene3D" id="1.10.10.10">
    <property type="entry name" value="Winged helix-like DNA-binding domain superfamily/Winged helix DNA-binding domain"/>
    <property type="match status" value="1"/>
</dbReference>
<evidence type="ECO:0008006" key="8">
    <source>
        <dbReference type="Google" id="ProtNLM"/>
    </source>
</evidence>
<dbReference type="RefSeq" id="WP_067629833.1">
    <property type="nucleotide sequence ID" value="NZ_CP013213.1"/>
</dbReference>
<dbReference type="InterPro" id="IPR046348">
    <property type="entry name" value="SIS_dom_sf"/>
</dbReference>
<dbReference type="OrthoDB" id="63027at2"/>
<protein>
    <recommendedName>
        <fullName evidence="8">RpiR family transcriptional regulator</fullName>
    </recommendedName>
</protein>
<dbReference type="GO" id="GO:0003677">
    <property type="term" value="F:DNA binding"/>
    <property type="evidence" value="ECO:0007669"/>
    <property type="project" value="UniProtKB-KW"/>
</dbReference>
<dbReference type="SUPFAM" id="SSF46689">
    <property type="entry name" value="Homeodomain-like"/>
    <property type="match status" value="1"/>
</dbReference>
<dbReference type="GO" id="GO:0097367">
    <property type="term" value="F:carbohydrate derivative binding"/>
    <property type="evidence" value="ECO:0007669"/>
    <property type="project" value="InterPro"/>
</dbReference>
<evidence type="ECO:0000256" key="1">
    <source>
        <dbReference type="ARBA" id="ARBA00023015"/>
    </source>
</evidence>
<dbReference type="InterPro" id="IPR047640">
    <property type="entry name" value="RpiR-like"/>
</dbReference>
<dbReference type="InterPro" id="IPR001347">
    <property type="entry name" value="SIS_dom"/>
</dbReference>
<keyword evidence="7" id="KW-1185">Reference proteome</keyword>
<dbReference type="CDD" id="cd05013">
    <property type="entry name" value="SIS_RpiR"/>
    <property type="match status" value="1"/>
</dbReference>
<keyword evidence="3" id="KW-0804">Transcription</keyword>
<dbReference type="InterPro" id="IPR000281">
    <property type="entry name" value="HTH_RpiR"/>
</dbReference>
<evidence type="ECO:0000256" key="2">
    <source>
        <dbReference type="ARBA" id="ARBA00023125"/>
    </source>
</evidence>
<dbReference type="STRING" id="1514105.AOC36_00435"/>
<dbReference type="InterPro" id="IPR009057">
    <property type="entry name" value="Homeodomain-like_sf"/>
</dbReference>
<keyword evidence="1" id="KW-0805">Transcription regulation</keyword>
<dbReference type="PANTHER" id="PTHR30514">
    <property type="entry name" value="GLUCOKINASE"/>
    <property type="match status" value="1"/>
</dbReference>
<evidence type="ECO:0000259" key="4">
    <source>
        <dbReference type="PROSITE" id="PS51071"/>
    </source>
</evidence>
<dbReference type="PANTHER" id="PTHR30514:SF10">
    <property type="entry name" value="MURR_RPIR FAMILY TRANSCRIPTIONAL REGULATOR"/>
    <property type="match status" value="1"/>
</dbReference>
<evidence type="ECO:0000313" key="6">
    <source>
        <dbReference type="EMBL" id="AMC92514.1"/>
    </source>
</evidence>
<dbReference type="AlphaFoldDB" id="A0A0X8GY14"/>
<dbReference type="KEGG" id="erl:AOC36_00435"/>
<evidence type="ECO:0000313" key="7">
    <source>
        <dbReference type="Proteomes" id="UP000063781"/>
    </source>
</evidence>
<dbReference type="Pfam" id="PF01418">
    <property type="entry name" value="HTH_6"/>
    <property type="match status" value="1"/>
</dbReference>
<gene>
    <name evidence="6" type="ORF">AOC36_00435</name>
</gene>
<dbReference type="Proteomes" id="UP000063781">
    <property type="component" value="Chromosome"/>
</dbReference>
<dbReference type="PROSITE" id="PS51071">
    <property type="entry name" value="HTH_RPIR"/>
    <property type="match status" value="1"/>
</dbReference>
<sequence length="291" mass="33435">MIVYNKLKNFEGSESEEVMAKYVVNHTMDVLDMSIEQFAAINYVSNSSVVRFCQKIGLKGYSDLKIKLALEINTFLIDNERIEVDMPIAPNSSNAKIATSFLNLYYQTLADVHRSIDLNKLSEIAKILEEANYISLWGNGPSMLIALDFYYKIKRLGYVVQCDDIIGFHSVPIERKRKGEVALIISSYANSPQIRQWVIAHRRNGTQTILITLNEDTPFKNIVDHIIIFNSEEKRTGKLGHFASRTAMSYIIDMLYAMIFNFNYDDNVRILYEDGKTVNERGEYLKNLLIE</sequence>
<dbReference type="InterPro" id="IPR036388">
    <property type="entry name" value="WH-like_DNA-bd_sf"/>
</dbReference>
<accession>A0A0X8GY14</accession>
<feature type="domain" description="HTH rpiR-type" evidence="4">
    <location>
        <begin position="1"/>
        <end position="75"/>
    </location>
</feature>
<dbReference type="EMBL" id="CP013213">
    <property type="protein sequence ID" value="AMC92514.1"/>
    <property type="molecule type" value="Genomic_DNA"/>
</dbReference>
<dbReference type="SUPFAM" id="SSF53697">
    <property type="entry name" value="SIS domain"/>
    <property type="match status" value="1"/>
</dbReference>
<keyword evidence="2" id="KW-0238">DNA-binding</keyword>